<sequence>MAAQNQVRWIIPSTANEWDTLAVAYGVTTRSLKSCKNLVSGSRVTREQYLLFRTLYPDPSTFFTPALYGLTADMQTARGMLTACPQFQAYLNAIPNHQWNDPQIGRFFNTLHHQWLVAAAGTPGCEAWPAVDEAMVNPPLIEFLNALSVLRTDQRRCWTLRHSVLRAQFYGRERSYVACTDGQLIDYPTQELKALVECKKSDRDSSSGRRTVMQEIAELVAWIKACPDPRAPASNHLRALISQDRTRLFISFLSYSPEWASYIKGGSIANAGLATYQTFGPWNTQDPADVLEFAVIALAIMLHS</sequence>
<dbReference type="Proteomes" id="UP000248961">
    <property type="component" value="Unassembled WGS sequence"/>
</dbReference>
<evidence type="ECO:0008006" key="3">
    <source>
        <dbReference type="Google" id="ProtNLM"/>
    </source>
</evidence>
<evidence type="ECO:0000313" key="1">
    <source>
        <dbReference type="EMBL" id="RAL16587.1"/>
    </source>
</evidence>
<name>A0A395I8U6_ASPHC</name>
<keyword evidence="2" id="KW-1185">Reference proteome</keyword>
<dbReference type="GeneID" id="37195741"/>
<accession>A0A395I8U6</accession>
<dbReference type="AlphaFoldDB" id="A0A395I8U6"/>
<dbReference type="STRING" id="1450537.A0A395I8U6"/>
<gene>
    <name evidence="1" type="ORF">BO97DRAFT_336129</name>
</gene>
<dbReference type="RefSeq" id="XP_025555741.1">
    <property type="nucleotide sequence ID" value="XM_025691452.1"/>
</dbReference>
<dbReference type="OrthoDB" id="3508621at2759"/>
<dbReference type="VEuPathDB" id="FungiDB:BO97DRAFT_336129"/>
<reference evidence="1 2" key="1">
    <citation type="submission" date="2018-02" db="EMBL/GenBank/DDBJ databases">
        <title>The genomes of Aspergillus section Nigri reveals drivers in fungal speciation.</title>
        <authorList>
            <consortium name="DOE Joint Genome Institute"/>
            <person name="Vesth T.C."/>
            <person name="Nybo J."/>
            <person name="Theobald S."/>
            <person name="Brandl J."/>
            <person name="Frisvad J.C."/>
            <person name="Nielsen K.F."/>
            <person name="Lyhne E.K."/>
            <person name="Kogle M.E."/>
            <person name="Kuo A."/>
            <person name="Riley R."/>
            <person name="Clum A."/>
            <person name="Nolan M."/>
            <person name="Lipzen A."/>
            <person name="Salamov A."/>
            <person name="Henrissat B."/>
            <person name="Wiebenga A."/>
            <person name="De vries R.P."/>
            <person name="Grigoriev I.V."/>
            <person name="Mortensen U.H."/>
            <person name="Andersen M.R."/>
            <person name="Baker S.E."/>
        </authorList>
    </citation>
    <scope>NUCLEOTIDE SEQUENCE [LARGE SCALE GENOMIC DNA]</scope>
    <source>
        <strain evidence="1 2">CBS 101889</strain>
    </source>
</reference>
<evidence type="ECO:0000313" key="2">
    <source>
        <dbReference type="Proteomes" id="UP000248961"/>
    </source>
</evidence>
<proteinExistence type="predicted"/>
<dbReference type="EMBL" id="KZ824269">
    <property type="protein sequence ID" value="RAL16587.1"/>
    <property type="molecule type" value="Genomic_DNA"/>
</dbReference>
<protein>
    <recommendedName>
        <fullName evidence="3">Restriction endonuclease</fullName>
    </recommendedName>
</protein>
<organism evidence="1 2">
    <name type="scientific">Aspergillus homomorphus (strain CBS 101889)</name>
    <dbReference type="NCBI Taxonomy" id="1450537"/>
    <lineage>
        <taxon>Eukaryota</taxon>
        <taxon>Fungi</taxon>
        <taxon>Dikarya</taxon>
        <taxon>Ascomycota</taxon>
        <taxon>Pezizomycotina</taxon>
        <taxon>Eurotiomycetes</taxon>
        <taxon>Eurotiomycetidae</taxon>
        <taxon>Eurotiales</taxon>
        <taxon>Aspergillaceae</taxon>
        <taxon>Aspergillus</taxon>
        <taxon>Aspergillus subgen. Circumdati</taxon>
    </lineage>
</organism>